<comment type="subcellular location">
    <subcellularLocation>
        <location evidence="1">Host nucleus</location>
    </subcellularLocation>
</comment>
<evidence type="ECO:0000256" key="3">
    <source>
        <dbReference type="ARBA" id="ARBA00022705"/>
    </source>
</evidence>
<evidence type="ECO:0000256" key="6">
    <source>
        <dbReference type="SAM" id="MobiDB-lite"/>
    </source>
</evidence>
<feature type="compositionally biased region" description="Polar residues" evidence="6">
    <location>
        <begin position="503"/>
        <end position="517"/>
    </location>
</feature>
<dbReference type="InterPro" id="IPR001257">
    <property type="entry name" value="Parvovirus_NS1_helicase"/>
</dbReference>
<dbReference type="Pfam" id="PF01057">
    <property type="entry name" value="Parvo_NS1"/>
    <property type="match status" value="1"/>
</dbReference>
<keyword evidence="2" id="KW-1048">Host nucleus</keyword>
<evidence type="ECO:0000256" key="1">
    <source>
        <dbReference type="ARBA" id="ARBA00004147"/>
    </source>
</evidence>
<feature type="compositionally biased region" description="Basic and acidic residues" evidence="6">
    <location>
        <begin position="585"/>
        <end position="595"/>
    </location>
</feature>
<keyword evidence="9" id="KW-1185">Reference proteome</keyword>
<dbReference type="InterPro" id="IPR027417">
    <property type="entry name" value="P-loop_NTPase"/>
</dbReference>
<reference evidence="8 9" key="1">
    <citation type="submission" date="2022-03" db="EMBL/GenBank/DDBJ databases">
        <title>Parvoviruses in chickens.</title>
        <authorList>
            <person name="Sarker S."/>
        </authorList>
    </citation>
    <scope>NUCLEOTIDE SEQUENCE [LARGE SCALE GENOMIC DNA]</scope>
    <source>
        <strain evidence="8 9">AU/VIC/PV4</strain>
    </source>
</reference>
<accession>A0ABY4D809</accession>
<evidence type="ECO:0000313" key="8">
    <source>
        <dbReference type="EMBL" id="UOH27027.1"/>
    </source>
</evidence>
<feature type="domain" description="Parvovirus non-structural protein 1 helicase" evidence="7">
    <location>
        <begin position="289"/>
        <end position="437"/>
    </location>
</feature>
<protein>
    <submittedName>
        <fullName evidence="8">Nonstructural protein 1</fullName>
    </submittedName>
</protein>
<feature type="compositionally biased region" description="Polar residues" evidence="6">
    <location>
        <begin position="462"/>
        <end position="495"/>
    </location>
</feature>
<evidence type="ECO:0000313" key="9">
    <source>
        <dbReference type="Proteomes" id="UP001183950"/>
    </source>
</evidence>
<sequence>MSTEVQCSGQSVRRLLWRGIRGELCGHQLECQQETENEIIEEKDFVLRVMPVIEVEENLMNMRTYLGIVIMISDEDGHIIENPVLYANLLHNMACTDDWIAIAEFNKNGIFHVHGLCKTGVRSDSFRRTATSVWETIKKDPIIIEHYGQIQLDMLKCQKAHRPTSLLQYMCKSPVWIISNVEKLLQMTYDIQMWDLGTRFKSPSNEQTVSVDNANPMIQELLECIMQHNCKTFEDVVKKGSDVVIKYLHRPGFAAVVSNCLVYAKCVGHTWSLANYGKLVPDPSSIHGILITQGISPDDFDPIFWQWITKRHLKRNTIHVYGPSNTGKSCFLSGLGKCCPGGEIVNGNSFNWEGLIDVYWGKWEEPLCPPEIAEKFKQIAEGMETHIPVKFKRPYMLPRTPIWITTNSMIWEWCPTQEGPFRNRMWFFDFKYDMSDGLFVRRITESSCKCRYCIQCGSGPSTSGLTATPRMQRSEQPIQKQLDTGASTSQSSVGTGSMCRTGGSITESDETGSSRGKSSSDTTIGGCTSTTASSSDGSSTEHGSINSDERVCNTSTRGTKSMEPIGSRRCPRNDSRQLSRRGRARRDDVRSDSRRHAQISDVVSMGGTREKKRKMEIHLQTNQQQMGGQLDTKITIPDKDGWAKYLAYIYNRFEKQTSVPDLTAYEDLNSSDSE</sequence>
<proteinExistence type="predicted"/>
<organism evidence="8 9">
    <name type="scientific">Chaphamaparvovirus galliform4</name>
    <dbReference type="NCBI Taxonomy" id="3052109"/>
    <lineage>
        <taxon>Viruses</taxon>
        <taxon>Monodnaviria</taxon>
        <taxon>Shotokuvirae</taxon>
        <taxon>Cossaviricota</taxon>
        <taxon>Quintoviricetes</taxon>
        <taxon>Piccovirales</taxon>
        <taxon>Parvoviridae</taxon>
        <taxon>Hamaparvovirinae</taxon>
        <taxon>Chaphamaparvovirus</taxon>
        <taxon>Chaphamaparvovirus galliform7</taxon>
    </lineage>
</organism>
<feature type="region of interest" description="Disordered" evidence="6">
    <location>
        <begin position="462"/>
        <end position="599"/>
    </location>
</feature>
<evidence type="ECO:0000256" key="2">
    <source>
        <dbReference type="ARBA" id="ARBA00022562"/>
    </source>
</evidence>
<name>A0ABY4D809_9VIRU</name>
<dbReference type="EMBL" id="OM920501">
    <property type="protein sequence ID" value="UOH27027.1"/>
    <property type="molecule type" value="Genomic_DNA"/>
</dbReference>
<feature type="compositionally biased region" description="Low complexity" evidence="6">
    <location>
        <begin position="519"/>
        <end position="544"/>
    </location>
</feature>
<dbReference type="SUPFAM" id="SSF52540">
    <property type="entry name" value="P-loop containing nucleoside triphosphate hydrolases"/>
    <property type="match status" value="1"/>
</dbReference>
<evidence type="ECO:0000256" key="4">
    <source>
        <dbReference type="ARBA" id="ARBA00022741"/>
    </source>
</evidence>
<dbReference type="Gene3D" id="3.40.50.300">
    <property type="entry name" value="P-loop containing nucleotide triphosphate hydrolases"/>
    <property type="match status" value="1"/>
</dbReference>
<keyword evidence="5" id="KW-0067">ATP-binding</keyword>
<keyword evidence="4" id="KW-0547">Nucleotide-binding</keyword>
<evidence type="ECO:0000256" key="5">
    <source>
        <dbReference type="ARBA" id="ARBA00022840"/>
    </source>
</evidence>
<dbReference type="Proteomes" id="UP001183950">
    <property type="component" value="Segment"/>
</dbReference>
<keyword evidence="3" id="KW-0235">DNA replication</keyword>
<evidence type="ECO:0000259" key="7">
    <source>
        <dbReference type="Pfam" id="PF01057"/>
    </source>
</evidence>